<keyword evidence="3" id="KW-1185">Reference proteome</keyword>
<name>A0A6G1JJI0_9PLEO</name>
<organism evidence="2 3">
    <name type="scientific">Lentithecium fluviatile CBS 122367</name>
    <dbReference type="NCBI Taxonomy" id="1168545"/>
    <lineage>
        <taxon>Eukaryota</taxon>
        <taxon>Fungi</taxon>
        <taxon>Dikarya</taxon>
        <taxon>Ascomycota</taxon>
        <taxon>Pezizomycotina</taxon>
        <taxon>Dothideomycetes</taxon>
        <taxon>Pleosporomycetidae</taxon>
        <taxon>Pleosporales</taxon>
        <taxon>Massarineae</taxon>
        <taxon>Lentitheciaceae</taxon>
        <taxon>Lentithecium</taxon>
    </lineage>
</organism>
<keyword evidence="1" id="KW-0812">Transmembrane</keyword>
<keyword evidence="1" id="KW-0472">Membrane</keyword>
<feature type="transmembrane region" description="Helical" evidence="1">
    <location>
        <begin position="21"/>
        <end position="38"/>
    </location>
</feature>
<evidence type="ECO:0000313" key="2">
    <source>
        <dbReference type="EMBL" id="KAF2690712.1"/>
    </source>
</evidence>
<accession>A0A6G1JJI0</accession>
<sequence length="60" mass="6948">MKSLGGTPKFFTLKRSWKDFLWCRIIGASLTLLKRFLISDSYGTKYDALIDLAEKMKWSA</sequence>
<protein>
    <submittedName>
        <fullName evidence="2">Uncharacterized protein</fullName>
    </submittedName>
</protein>
<evidence type="ECO:0000256" key="1">
    <source>
        <dbReference type="SAM" id="Phobius"/>
    </source>
</evidence>
<keyword evidence="1" id="KW-1133">Transmembrane helix</keyword>
<gene>
    <name evidence="2" type="ORF">K458DRAFT_382289</name>
</gene>
<dbReference type="Proteomes" id="UP000799291">
    <property type="component" value="Unassembled WGS sequence"/>
</dbReference>
<dbReference type="EMBL" id="MU005570">
    <property type="protein sequence ID" value="KAF2690712.1"/>
    <property type="molecule type" value="Genomic_DNA"/>
</dbReference>
<evidence type="ECO:0000313" key="3">
    <source>
        <dbReference type="Proteomes" id="UP000799291"/>
    </source>
</evidence>
<reference evidence="2" key="1">
    <citation type="journal article" date="2020" name="Stud. Mycol.">
        <title>101 Dothideomycetes genomes: a test case for predicting lifestyles and emergence of pathogens.</title>
        <authorList>
            <person name="Haridas S."/>
            <person name="Albert R."/>
            <person name="Binder M."/>
            <person name="Bloem J."/>
            <person name="Labutti K."/>
            <person name="Salamov A."/>
            <person name="Andreopoulos B."/>
            <person name="Baker S."/>
            <person name="Barry K."/>
            <person name="Bills G."/>
            <person name="Bluhm B."/>
            <person name="Cannon C."/>
            <person name="Castanera R."/>
            <person name="Culley D."/>
            <person name="Daum C."/>
            <person name="Ezra D."/>
            <person name="Gonzalez J."/>
            <person name="Henrissat B."/>
            <person name="Kuo A."/>
            <person name="Liang C."/>
            <person name="Lipzen A."/>
            <person name="Lutzoni F."/>
            <person name="Magnuson J."/>
            <person name="Mondo S."/>
            <person name="Nolan M."/>
            <person name="Ohm R."/>
            <person name="Pangilinan J."/>
            <person name="Park H.-J."/>
            <person name="Ramirez L."/>
            <person name="Alfaro M."/>
            <person name="Sun H."/>
            <person name="Tritt A."/>
            <person name="Yoshinaga Y."/>
            <person name="Zwiers L.-H."/>
            <person name="Turgeon B."/>
            <person name="Goodwin S."/>
            <person name="Spatafora J."/>
            <person name="Crous P."/>
            <person name="Grigoriev I."/>
        </authorList>
    </citation>
    <scope>NUCLEOTIDE SEQUENCE</scope>
    <source>
        <strain evidence="2">CBS 122367</strain>
    </source>
</reference>
<proteinExistence type="predicted"/>
<dbReference type="AlphaFoldDB" id="A0A6G1JJI0"/>